<keyword evidence="1" id="KW-0812">Transmembrane</keyword>
<dbReference type="EMBL" id="KQ964419">
    <property type="protein sequence ID" value="KXN74915.1"/>
    <property type="molecule type" value="Genomic_DNA"/>
</dbReference>
<keyword evidence="1" id="KW-0472">Membrane</keyword>
<feature type="transmembrane region" description="Helical" evidence="1">
    <location>
        <begin position="21"/>
        <end position="39"/>
    </location>
</feature>
<feature type="transmembrane region" description="Helical" evidence="1">
    <location>
        <begin position="73"/>
        <end position="91"/>
    </location>
</feature>
<organism evidence="2 3">
    <name type="scientific">Conidiobolus coronatus (strain ATCC 28846 / CBS 209.66 / NRRL 28638)</name>
    <name type="common">Delacroixia coronata</name>
    <dbReference type="NCBI Taxonomy" id="796925"/>
    <lineage>
        <taxon>Eukaryota</taxon>
        <taxon>Fungi</taxon>
        <taxon>Fungi incertae sedis</taxon>
        <taxon>Zoopagomycota</taxon>
        <taxon>Entomophthoromycotina</taxon>
        <taxon>Entomophthoromycetes</taxon>
        <taxon>Entomophthorales</taxon>
        <taxon>Ancylistaceae</taxon>
        <taxon>Conidiobolus</taxon>
    </lineage>
</organism>
<feature type="transmembrane region" description="Helical" evidence="1">
    <location>
        <begin position="157"/>
        <end position="180"/>
    </location>
</feature>
<dbReference type="NCBIfam" id="NF041646">
    <property type="entry name" value="VC0807_fam"/>
    <property type="match status" value="1"/>
</dbReference>
<feature type="transmembrane region" description="Helical" evidence="1">
    <location>
        <begin position="45"/>
        <end position="66"/>
    </location>
</feature>
<feature type="transmembrane region" description="Helical" evidence="1">
    <location>
        <begin position="186"/>
        <end position="206"/>
    </location>
</feature>
<protein>
    <submittedName>
        <fullName evidence="2">Uncharacterized protein</fullName>
    </submittedName>
</protein>
<keyword evidence="3" id="KW-1185">Reference proteome</keyword>
<gene>
    <name evidence="2" type="ORF">CONCODRAFT_1989</name>
</gene>
<evidence type="ECO:0000313" key="2">
    <source>
        <dbReference type="EMBL" id="KXN74915.1"/>
    </source>
</evidence>
<evidence type="ECO:0000313" key="3">
    <source>
        <dbReference type="Proteomes" id="UP000070444"/>
    </source>
</evidence>
<dbReference type="Proteomes" id="UP000070444">
    <property type="component" value="Unassembled WGS sequence"/>
</dbReference>
<sequence>GILERNFSKRTVKIIKTLGFVFQYVFLDIAFPLILYFTLKRPLGELYATVISSIPSLLSVIWSILIKRRFEPLPILIIFAFTIGLGLSLGLNDAKLHQINGPIITTVIGTSYIVSINFKRPIIYYFTRPWITKNDPEKMREFDLKWENPYIFNAMKIVSIVWGLGFILQSIINVVLIFTIDLDSVMIWGHVLTFGTIAILLVWSYFYKNIKTKQFQEQNQQDLSYRV</sequence>
<accession>A0A137PIV8</accession>
<proteinExistence type="predicted"/>
<dbReference type="AlphaFoldDB" id="A0A137PIV8"/>
<evidence type="ECO:0000256" key="1">
    <source>
        <dbReference type="SAM" id="Phobius"/>
    </source>
</evidence>
<reference evidence="2 3" key="1">
    <citation type="journal article" date="2015" name="Genome Biol. Evol.">
        <title>Phylogenomic analyses indicate that early fungi evolved digesting cell walls of algal ancestors of land plants.</title>
        <authorList>
            <person name="Chang Y."/>
            <person name="Wang S."/>
            <person name="Sekimoto S."/>
            <person name="Aerts A.L."/>
            <person name="Choi C."/>
            <person name="Clum A."/>
            <person name="LaButti K.M."/>
            <person name="Lindquist E.A."/>
            <person name="Yee Ngan C."/>
            <person name="Ohm R.A."/>
            <person name="Salamov A.A."/>
            <person name="Grigoriev I.V."/>
            <person name="Spatafora J.W."/>
            <person name="Berbee M.L."/>
        </authorList>
    </citation>
    <scope>NUCLEOTIDE SEQUENCE [LARGE SCALE GENOMIC DNA]</scope>
    <source>
        <strain evidence="2 3">NRRL 28638</strain>
    </source>
</reference>
<name>A0A137PIV8_CONC2</name>
<feature type="transmembrane region" description="Helical" evidence="1">
    <location>
        <begin position="97"/>
        <end position="118"/>
    </location>
</feature>
<feature type="non-terminal residue" evidence="2">
    <location>
        <position position="1"/>
    </location>
</feature>
<keyword evidence="1" id="KW-1133">Transmembrane helix</keyword>